<accession>A0A9Q3J375</accession>
<dbReference type="EMBL" id="AVOT02061205">
    <property type="protein sequence ID" value="MBW0554500.1"/>
    <property type="molecule type" value="Genomic_DNA"/>
</dbReference>
<reference evidence="1" key="1">
    <citation type="submission" date="2021-03" db="EMBL/GenBank/DDBJ databases">
        <title>Draft genome sequence of rust myrtle Austropuccinia psidii MF-1, a brazilian biotype.</title>
        <authorList>
            <person name="Quecine M.C."/>
            <person name="Pachon D.M.R."/>
            <person name="Bonatelli M.L."/>
            <person name="Correr F.H."/>
            <person name="Franceschini L.M."/>
            <person name="Leite T.F."/>
            <person name="Margarido G.R.A."/>
            <person name="Almeida C.A."/>
            <person name="Ferrarezi J.A."/>
            <person name="Labate C.A."/>
        </authorList>
    </citation>
    <scope>NUCLEOTIDE SEQUENCE</scope>
    <source>
        <strain evidence="1">MF-1</strain>
    </source>
</reference>
<protein>
    <submittedName>
        <fullName evidence="1">Uncharacterized protein</fullName>
    </submittedName>
</protein>
<evidence type="ECO:0000313" key="2">
    <source>
        <dbReference type="Proteomes" id="UP000765509"/>
    </source>
</evidence>
<keyword evidence="2" id="KW-1185">Reference proteome</keyword>
<dbReference type="AlphaFoldDB" id="A0A9Q3J375"/>
<organism evidence="1 2">
    <name type="scientific">Austropuccinia psidii MF-1</name>
    <dbReference type="NCBI Taxonomy" id="1389203"/>
    <lineage>
        <taxon>Eukaryota</taxon>
        <taxon>Fungi</taxon>
        <taxon>Dikarya</taxon>
        <taxon>Basidiomycota</taxon>
        <taxon>Pucciniomycotina</taxon>
        <taxon>Pucciniomycetes</taxon>
        <taxon>Pucciniales</taxon>
        <taxon>Sphaerophragmiaceae</taxon>
        <taxon>Austropuccinia</taxon>
    </lineage>
</organism>
<sequence>MGQGKLTLYSLVLQPPLCSNTITRQYGRCRAFYAPSGVSPAFVPRRQPTLVMLADKHTRNVCLLSAPSDHKARGVLAQDALARTPLWLTMMKPYPSANGHWDLKQADWNSSGQLALSPQALICPPSNGHFTP</sequence>
<proteinExistence type="predicted"/>
<name>A0A9Q3J375_9BASI</name>
<evidence type="ECO:0000313" key="1">
    <source>
        <dbReference type="EMBL" id="MBW0554500.1"/>
    </source>
</evidence>
<dbReference type="Proteomes" id="UP000765509">
    <property type="component" value="Unassembled WGS sequence"/>
</dbReference>
<comment type="caution">
    <text evidence="1">The sequence shown here is derived from an EMBL/GenBank/DDBJ whole genome shotgun (WGS) entry which is preliminary data.</text>
</comment>
<gene>
    <name evidence="1" type="ORF">O181_094215</name>
</gene>